<dbReference type="Proteomes" id="UP001162131">
    <property type="component" value="Unassembled WGS sequence"/>
</dbReference>
<dbReference type="InterPro" id="IPR047575">
    <property type="entry name" value="Sm"/>
</dbReference>
<dbReference type="GO" id="GO:0003723">
    <property type="term" value="F:RNA binding"/>
    <property type="evidence" value="ECO:0007669"/>
    <property type="project" value="InterPro"/>
</dbReference>
<feature type="short sequence motif" description="TFG box" evidence="2">
    <location>
        <begin position="185"/>
        <end position="205"/>
    </location>
</feature>
<comment type="caution">
    <text evidence="7">The sequence shown here is derived from an EMBL/GenBank/DDBJ whole genome shotgun (WGS) entry which is preliminary data.</text>
</comment>
<feature type="compositionally biased region" description="Basic and acidic residues" evidence="3">
    <location>
        <begin position="227"/>
        <end position="309"/>
    </location>
</feature>
<evidence type="ECO:0000259" key="5">
    <source>
        <dbReference type="PROSITE" id="PS51536"/>
    </source>
</evidence>
<dbReference type="InterPro" id="IPR019050">
    <property type="entry name" value="FDF_dom"/>
</dbReference>
<evidence type="ECO:0000313" key="7">
    <source>
        <dbReference type="EMBL" id="CAG9323047.1"/>
    </source>
</evidence>
<feature type="domain" description="TFG box profile" evidence="5">
    <location>
        <begin position="185"/>
        <end position="205"/>
    </location>
</feature>
<sequence>MSSVPYIGSQISLISKSDIRYEGTLHTIDPNEHTVSLSNVKSFGTEGRRGNGKEIPPSAEVYEFIIFRGSDIKDLTVIQTTVANNDPAIIKSEPTKEFQPKPVQKPSIPQQREHQNYVPRNNRQEAYGELHGNTNEDLKEELKEDFDFQTAAIDRNQKAETKGKCYDKKSSFFDNISCKSGENPESRPDREKQKELDAETFGEEYVEMGERDLKRYIRGGRRGRRGYRNDRGDGRGYRGGYRGEHREYRGEHREYRGEQREYRGEQREYRGDREYRGEHRGEYRGGRRGEYRGYRGDRREDFRGESRGN</sequence>
<dbReference type="InterPro" id="IPR025609">
    <property type="entry name" value="Lsm14-like_N"/>
</dbReference>
<dbReference type="EMBL" id="CAJZBQ010000033">
    <property type="protein sequence ID" value="CAG9323047.1"/>
    <property type="molecule type" value="Genomic_DNA"/>
</dbReference>
<evidence type="ECO:0000256" key="3">
    <source>
        <dbReference type="SAM" id="MobiDB-lite"/>
    </source>
</evidence>
<protein>
    <submittedName>
        <fullName evidence="7">Uncharacterized protein</fullName>
    </submittedName>
</protein>
<proteinExistence type="predicted"/>
<evidence type="ECO:0000256" key="1">
    <source>
        <dbReference type="PROSITE-ProRule" id="PRU00846"/>
    </source>
</evidence>
<dbReference type="PROSITE" id="PS52002">
    <property type="entry name" value="SM"/>
    <property type="match status" value="1"/>
</dbReference>
<dbReference type="SMART" id="SM01271">
    <property type="entry name" value="LSM14"/>
    <property type="match status" value="1"/>
</dbReference>
<keyword evidence="8" id="KW-1185">Reference proteome</keyword>
<dbReference type="SMART" id="SM01199">
    <property type="entry name" value="FDF"/>
    <property type="match status" value="1"/>
</dbReference>
<evidence type="ECO:0000259" key="6">
    <source>
        <dbReference type="PROSITE" id="PS52002"/>
    </source>
</evidence>
<feature type="region of interest" description="Disordered" evidence="3">
    <location>
        <begin position="88"/>
        <end position="117"/>
    </location>
</feature>
<dbReference type="Pfam" id="PF12701">
    <property type="entry name" value="LSM14"/>
    <property type="match status" value="1"/>
</dbReference>
<feature type="compositionally biased region" description="Acidic residues" evidence="3">
    <location>
        <begin position="198"/>
        <end position="207"/>
    </location>
</feature>
<dbReference type="CDD" id="cd01736">
    <property type="entry name" value="LSm14_N"/>
    <property type="match status" value="1"/>
</dbReference>
<dbReference type="SUPFAM" id="SSF50182">
    <property type="entry name" value="Sm-like ribonucleoproteins"/>
    <property type="match status" value="1"/>
</dbReference>
<dbReference type="InterPro" id="IPR010920">
    <property type="entry name" value="LSM_dom_sf"/>
</dbReference>
<evidence type="ECO:0000313" key="8">
    <source>
        <dbReference type="Proteomes" id="UP001162131"/>
    </source>
</evidence>
<accession>A0AAU9J7V7</accession>
<feature type="domain" description="FFD box profile" evidence="4">
    <location>
        <begin position="164"/>
        <end position="180"/>
    </location>
</feature>
<feature type="short sequence motif" description="FFD box" evidence="1">
    <location>
        <begin position="164"/>
        <end position="180"/>
    </location>
</feature>
<feature type="region of interest" description="Disordered" evidence="3">
    <location>
        <begin position="173"/>
        <end position="309"/>
    </location>
</feature>
<dbReference type="AlphaFoldDB" id="A0AAU9J7V7"/>
<evidence type="ECO:0000259" key="4">
    <source>
        <dbReference type="PROSITE" id="PS51513"/>
    </source>
</evidence>
<organism evidence="7 8">
    <name type="scientific">Blepharisma stoltei</name>
    <dbReference type="NCBI Taxonomy" id="1481888"/>
    <lineage>
        <taxon>Eukaryota</taxon>
        <taxon>Sar</taxon>
        <taxon>Alveolata</taxon>
        <taxon>Ciliophora</taxon>
        <taxon>Postciliodesmatophora</taxon>
        <taxon>Heterotrichea</taxon>
        <taxon>Heterotrichida</taxon>
        <taxon>Blepharismidae</taxon>
        <taxon>Blepharisma</taxon>
    </lineage>
</organism>
<feature type="compositionally biased region" description="Basic and acidic residues" evidence="3">
    <location>
        <begin position="182"/>
        <end position="197"/>
    </location>
</feature>
<feature type="compositionally biased region" description="Basic residues" evidence="3">
    <location>
        <begin position="216"/>
        <end position="226"/>
    </location>
</feature>
<dbReference type="PROSITE" id="PS51536">
    <property type="entry name" value="TFG"/>
    <property type="match status" value="1"/>
</dbReference>
<gene>
    <name evidence="7" type="ORF">BSTOLATCC_MIC32952</name>
</gene>
<dbReference type="InterPro" id="IPR025761">
    <property type="entry name" value="FFD_box"/>
</dbReference>
<name>A0AAU9J7V7_9CILI</name>
<evidence type="ECO:0000256" key="2">
    <source>
        <dbReference type="PROSITE-ProRule" id="PRU00869"/>
    </source>
</evidence>
<feature type="domain" description="Sm" evidence="6">
    <location>
        <begin position="1"/>
        <end position="81"/>
    </location>
</feature>
<dbReference type="InterPro" id="IPR025768">
    <property type="entry name" value="TFG_box"/>
</dbReference>
<dbReference type="Gene3D" id="2.30.30.100">
    <property type="match status" value="1"/>
</dbReference>
<dbReference type="PANTHER" id="PTHR13586">
    <property type="entry name" value="SCD6 PROTEIN-RELATED"/>
    <property type="match status" value="1"/>
</dbReference>
<dbReference type="PROSITE" id="PS51513">
    <property type="entry name" value="FFD"/>
    <property type="match status" value="1"/>
</dbReference>
<reference evidence="7" key="1">
    <citation type="submission" date="2021-09" db="EMBL/GenBank/DDBJ databases">
        <authorList>
            <consortium name="AG Swart"/>
            <person name="Singh M."/>
            <person name="Singh A."/>
            <person name="Seah K."/>
            <person name="Emmerich C."/>
        </authorList>
    </citation>
    <scope>NUCLEOTIDE SEQUENCE</scope>
    <source>
        <strain evidence="7">ATCC30299</strain>
    </source>
</reference>